<feature type="domain" description="Endonuclease/exonuclease/phosphatase" evidence="1">
    <location>
        <begin position="8"/>
        <end position="139"/>
    </location>
</feature>
<dbReference type="PANTHER" id="PTHR23227">
    <property type="entry name" value="BUCENTAUR RELATED"/>
    <property type="match status" value="1"/>
</dbReference>
<dbReference type="PANTHER" id="PTHR23227:SF67">
    <property type="entry name" value="CRANIOFACIAL DEVELOPMENT PROTEIN 2-LIKE"/>
    <property type="match status" value="1"/>
</dbReference>
<evidence type="ECO:0000259" key="1">
    <source>
        <dbReference type="Pfam" id="PF03372"/>
    </source>
</evidence>
<name>A0AA88LLG7_ARTSF</name>
<reference evidence="2" key="1">
    <citation type="submission" date="2023-07" db="EMBL/GenBank/DDBJ databases">
        <title>Chromosome-level genome assembly of Artemia franciscana.</title>
        <authorList>
            <person name="Jo E."/>
        </authorList>
    </citation>
    <scope>NUCLEOTIDE SEQUENCE</scope>
    <source>
        <tissue evidence="2">Whole body</tissue>
    </source>
</reference>
<evidence type="ECO:0000313" key="2">
    <source>
        <dbReference type="EMBL" id="KAK2727931.1"/>
    </source>
</evidence>
<comment type="caution">
    <text evidence="2">The sequence shown here is derived from an EMBL/GenBank/DDBJ whole genome shotgun (WGS) entry which is preliminary data.</text>
</comment>
<protein>
    <recommendedName>
        <fullName evidence="1">Endonuclease/exonuclease/phosphatase domain-containing protein</fullName>
    </recommendedName>
</protein>
<dbReference type="AlphaFoldDB" id="A0AA88LLG7"/>
<dbReference type="SUPFAM" id="SSF56219">
    <property type="entry name" value="DNase I-like"/>
    <property type="match status" value="1"/>
</dbReference>
<gene>
    <name evidence="2" type="ORF">QYM36_008414</name>
</gene>
<dbReference type="InterPro" id="IPR005135">
    <property type="entry name" value="Endo/exonuclease/phosphatase"/>
</dbReference>
<dbReference type="Gene3D" id="3.60.10.10">
    <property type="entry name" value="Endonuclease/exonuclease/phosphatase"/>
    <property type="match status" value="1"/>
</dbReference>
<dbReference type="EMBL" id="JAVRJZ010000001">
    <property type="protein sequence ID" value="KAK2727931.1"/>
    <property type="molecule type" value="Genomic_DNA"/>
</dbReference>
<evidence type="ECO:0000313" key="3">
    <source>
        <dbReference type="Proteomes" id="UP001187531"/>
    </source>
</evidence>
<dbReference type="CDD" id="cd09076">
    <property type="entry name" value="L1-EN"/>
    <property type="match status" value="1"/>
</dbReference>
<keyword evidence="3" id="KW-1185">Reference proteome</keyword>
<proteinExistence type="predicted"/>
<dbReference type="InterPro" id="IPR027124">
    <property type="entry name" value="Swc5/CFDP1/2"/>
</dbReference>
<dbReference type="Pfam" id="PF03372">
    <property type="entry name" value="Exo_endo_phos"/>
    <property type="match status" value="1"/>
</dbReference>
<dbReference type="InterPro" id="IPR036691">
    <property type="entry name" value="Endo/exonu/phosph_ase_sf"/>
</dbReference>
<sequence>MVQLSKTEQVVNEMDNYGLDILALSEVRWTGAGSQTLKKGSTILHSGTEKKKEAGVAIMLSKSASRALTKWTPINKRIIVARFTGRQAKLTVVACYAPTNEADDTTKDNFYNTLQAVAKDIPSHDLVCFVGDFNAKVGSDKSYCPEVLGSQGLGEINENGILLVDFALTNDLIIGGTHKRKLARIREFNFKTLVILIAGKDSKGGKHRVKKVPWRNNKLMLPKGSGLEKYLWHIEEIIS</sequence>
<dbReference type="GO" id="GO:0003824">
    <property type="term" value="F:catalytic activity"/>
    <property type="evidence" value="ECO:0007669"/>
    <property type="project" value="InterPro"/>
</dbReference>
<organism evidence="2 3">
    <name type="scientific">Artemia franciscana</name>
    <name type="common">Brine shrimp</name>
    <name type="synonym">Artemia sanfranciscana</name>
    <dbReference type="NCBI Taxonomy" id="6661"/>
    <lineage>
        <taxon>Eukaryota</taxon>
        <taxon>Metazoa</taxon>
        <taxon>Ecdysozoa</taxon>
        <taxon>Arthropoda</taxon>
        <taxon>Crustacea</taxon>
        <taxon>Branchiopoda</taxon>
        <taxon>Anostraca</taxon>
        <taxon>Artemiidae</taxon>
        <taxon>Artemia</taxon>
    </lineage>
</organism>
<accession>A0AA88LLG7</accession>
<dbReference type="Proteomes" id="UP001187531">
    <property type="component" value="Unassembled WGS sequence"/>
</dbReference>